<name>A0A4Q4MLR1_9PLEO</name>
<evidence type="ECO:0000313" key="4">
    <source>
        <dbReference type="EMBL" id="RYN53388.1"/>
    </source>
</evidence>
<feature type="domain" description="Heterokaryon incompatibility" evidence="2">
    <location>
        <begin position="22"/>
        <end position="108"/>
    </location>
</feature>
<comment type="caution">
    <text evidence="4">The sequence shown here is derived from an EMBL/GenBank/DDBJ whole genome shotgun (WGS) entry which is preliminary data.</text>
</comment>
<dbReference type="Pfam" id="PF26640">
    <property type="entry name" value="DUF8212"/>
    <property type="match status" value="1"/>
</dbReference>
<dbReference type="InterPro" id="IPR010730">
    <property type="entry name" value="HET"/>
</dbReference>
<proteinExistence type="predicted"/>
<feature type="domain" description="DUF8212" evidence="3">
    <location>
        <begin position="220"/>
        <end position="251"/>
    </location>
</feature>
<dbReference type="InterPro" id="IPR058525">
    <property type="entry name" value="DUF8212"/>
</dbReference>
<evidence type="ECO:0000313" key="5">
    <source>
        <dbReference type="Proteomes" id="UP000292402"/>
    </source>
</evidence>
<evidence type="ECO:0000256" key="1">
    <source>
        <dbReference type="SAM" id="MobiDB-lite"/>
    </source>
</evidence>
<dbReference type="AlphaFoldDB" id="A0A4Q4MLR1"/>
<dbReference type="Pfam" id="PF06985">
    <property type="entry name" value="HET"/>
    <property type="match status" value="1"/>
</dbReference>
<gene>
    <name evidence="4" type="ORF">AA0114_g4353</name>
</gene>
<accession>A0A4Q4MLR1</accession>
<evidence type="ECO:0000259" key="2">
    <source>
        <dbReference type="Pfam" id="PF06985"/>
    </source>
</evidence>
<dbReference type="EMBL" id="PDXA01000012">
    <property type="protein sequence ID" value="RYN53388.1"/>
    <property type="molecule type" value="Genomic_DNA"/>
</dbReference>
<feature type="region of interest" description="Disordered" evidence="1">
    <location>
        <begin position="283"/>
        <end position="303"/>
    </location>
</feature>
<evidence type="ECO:0000259" key="3">
    <source>
        <dbReference type="Pfam" id="PF26640"/>
    </source>
</evidence>
<organism evidence="4 5">
    <name type="scientific">Alternaria tenuissima</name>
    <dbReference type="NCBI Taxonomy" id="119927"/>
    <lineage>
        <taxon>Eukaryota</taxon>
        <taxon>Fungi</taxon>
        <taxon>Dikarya</taxon>
        <taxon>Ascomycota</taxon>
        <taxon>Pezizomycotina</taxon>
        <taxon>Dothideomycetes</taxon>
        <taxon>Pleosporomycetidae</taxon>
        <taxon>Pleosporales</taxon>
        <taxon>Pleosporineae</taxon>
        <taxon>Pleosporaceae</taxon>
        <taxon>Alternaria</taxon>
        <taxon>Alternaria sect. Alternaria</taxon>
        <taxon>Alternaria alternata complex</taxon>
    </lineage>
</organism>
<dbReference type="PANTHER" id="PTHR10622">
    <property type="entry name" value="HET DOMAIN-CONTAINING PROTEIN"/>
    <property type="match status" value="1"/>
</dbReference>
<dbReference type="Proteomes" id="UP000292402">
    <property type="component" value="Unassembled WGS sequence"/>
</dbReference>
<reference evidence="5" key="1">
    <citation type="journal article" date="2019" name="bioRxiv">
        <title>Genomics, evolutionary history and diagnostics of the Alternaria alternata species group including apple and Asian pear pathotypes.</title>
        <authorList>
            <person name="Armitage A.D."/>
            <person name="Cockerton H.M."/>
            <person name="Sreenivasaprasad S."/>
            <person name="Woodhall J.W."/>
            <person name="Lane C.R."/>
            <person name="Harrison R.J."/>
            <person name="Clarkson J.P."/>
        </authorList>
    </citation>
    <scope>NUCLEOTIDE SEQUENCE [LARGE SCALE GENOMIC DNA]</scope>
    <source>
        <strain evidence="5">FERA 1082</strain>
    </source>
</reference>
<dbReference type="PANTHER" id="PTHR10622:SF10">
    <property type="entry name" value="HET DOMAIN-CONTAINING PROTEIN"/>
    <property type="match status" value="1"/>
</dbReference>
<protein>
    <submittedName>
        <fullName evidence="4">Uncharacterized protein</fullName>
    </submittedName>
</protein>
<sequence>MRLLNTSTLQVEEFLQSEVPDYVILSHTWGSEEVTLQDILSNVAPSKKGFAKLIGCCKRAKDDGFTYCWIDTCCIDKTSSAELSEAINSMYQWYKGACICYAYLEDVQGNPQLDDYKAFSKCRWFTRGWTLQELIAPGIVEFYNVSWVDIGTRSSLQKRLTAITGINEKILTGGNPLNCPVAVRMSWAARRETSRVEDQAYCLLGIFGVNMALLYGEGHRAFIRLQEEILRIDEDYTLFAWDINSSTGSLLASSPSQFRTFMPRSDLLFDELEDSTQVHDRDNLSRTPFSLLPPPHDSRPPQVTSRGIHITLPILHYQENTWHGFLAVIRIVPNQTYLLCVELSQIGNGENRYEKTYRHQGSLVLRPGSTVDEFRYTSIYVNPSVAHFDEAFPADRENWHPSIVRVELDPAVLSGIACIGSNMINLQSLYKQKPNSKPSNTKTTFRGISLTEFDIAPVRQQVFLDKLRTISKSLCKDRRDTRTTMTDLPHVYYGSASWGGAGSFRFHFSQTVFLDLDFPYGLEGEPCFTAELKFAGKRGSIPKTVQGLDISNASDRATLQVRDATTGGDKGLHIKIAMRRVAALAIAPNSRHFVLILSEEHMIK</sequence>